<organism evidence="2 3">
    <name type="scientific">Streptobacillus moniliformis (strain ATCC 14647 / DSM 12112 / NCTC 10651 / 9901)</name>
    <dbReference type="NCBI Taxonomy" id="519441"/>
    <lineage>
        <taxon>Bacteria</taxon>
        <taxon>Fusobacteriati</taxon>
        <taxon>Fusobacteriota</taxon>
        <taxon>Fusobacteriia</taxon>
        <taxon>Fusobacteriales</taxon>
        <taxon>Leptotrichiaceae</taxon>
        <taxon>Streptobacillus</taxon>
    </lineage>
</organism>
<evidence type="ECO:0000313" key="3">
    <source>
        <dbReference type="Proteomes" id="UP000002072"/>
    </source>
</evidence>
<dbReference type="Pfam" id="PF14133">
    <property type="entry name" value="DUF4300"/>
    <property type="match status" value="1"/>
</dbReference>
<evidence type="ECO:0000259" key="1">
    <source>
        <dbReference type="Pfam" id="PF14133"/>
    </source>
</evidence>
<dbReference type="HOGENOM" id="CLU_061772_1_0_0"/>
<dbReference type="EMBL" id="CP001779">
    <property type="protein sequence ID" value="ACZ01432.1"/>
    <property type="molecule type" value="Genomic_DNA"/>
</dbReference>
<dbReference type="GeneID" id="29673770"/>
<dbReference type="KEGG" id="smf:Smon_0966"/>
<evidence type="ECO:0000313" key="2">
    <source>
        <dbReference type="EMBL" id="ACZ01432.1"/>
    </source>
</evidence>
<accession>D1AYQ6</accession>
<proteinExistence type="predicted"/>
<sequence length="289" mass="33881">MKKILVIFITLITLFSCNKSVNKDKIMYSNLSGEISQRFIKDILLKNGIKEDNVNSFLSQVNLFNKAVESKDLIDEFKEIDDPTKIEYNIEYIIDKFKEKYPNFEGCNCRITSFTLIDDIINIENTSNINGSSDFLFLDKDSLENIPLDLNIEKDKFLTLYTDIPTELTKDYNIHLKNIQNEWKNRKISFKDSNVSMISVFLHSDLDEPSMLFIGHIGILIKNEGKFIFIEKLSFQDPYQVFIFNNKIELNDYLMTHYDKSFDQPTAHTILLENDKLLETYKIKENVQK</sequence>
<gene>
    <name evidence="2" type="ordered locus">Smon_0966</name>
</gene>
<dbReference type="PROSITE" id="PS51257">
    <property type="entry name" value="PROKAR_LIPOPROTEIN"/>
    <property type="match status" value="1"/>
</dbReference>
<dbReference type="AlphaFoldDB" id="D1AYQ6"/>
<protein>
    <recommendedName>
        <fullName evidence="1">DUF4300 domain-containing protein</fullName>
    </recommendedName>
</protein>
<dbReference type="OrthoDB" id="3267930at2"/>
<keyword evidence="3" id="KW-1185">Reference proteome</keyword>
<dbReference type="STRING" id="519441.Smon_0966"/>
<dbReference type="RefSeq" id="WP_012858981.1">
    <property type="nucleotide sequence ID" value="NC_013515.1"/>
</dbReference>
<dbReference type="InterPro" id="IPR025389">
    <property type="entry name" value="DUF4300"/>
</dbReference>
<dbReference type="Proteomes" id="UP000002072">
    <property type="component" value="Chromosome"/>
</dbReference>
<reference evidence="2 3" key="1">
    <citation type="journal article" date="2009" name="Stand. Genomic Sci.">
        <title>Complete genome sequence of Streptobacillus moniliformis type strain (9901T).</title>
        <authorList>
            <person name="Nolan M."/>
            <person name="Gronow S."/>
            <person name="Lapidus A."/>
            <person name="Ivanova N."/>
            <person name="Copeland A."/>
            <person name="Lucas S."/>
            <person name="Del Rio T.G."/>
            <person name="Chen F."/>
            <person name="Tice H."/>
            <person name="Pitluck S."/>
            <person name="Cheng J.F."/>
            <person name="Sims D."/>
            <person name="Meincke L."/>
            <person name="Bruce D."/>
            <person name="Goodwin L."/>
            <person name="Brettin T."/>
            <person name="Han C."/>
            <person name="Detter J.C."/>
            <person name="Ovchinikova G."/>
            <person name="Pati A."/>
            <person name="Mavromatis K."/>
            <person name="Mikhailova N."/>
            <person name="Chen A."/>
            <person name="Palaniappan K."/>
            <person name="Land M."/>
            <person name="Hauser L."/>
            <person name="Chang Y.J."/>
            <person name="Jeffries C.D."/>
            <person name="Rohde M."/>
            <person name="Sproer C."/>
            <person name="Goker M."/>
            <person name="Bristow J."/>
            <person name="Eisen J.A."/>
            <person name="Markowitz V."/>
            <person name="Hugenholtz P."/>
            <person name="Kyrpides N.C."/>
            <person name="Klenk H.P."/>
            <person name="Chain P."/>
        </authorList>
    </citation>
    <scope>NUCLEOTIDE SEQUENCE [LARGE SCALE GENOMIC DNA]</scope>
    <source>
        <strain evidence="3">ATCC 14647 / DSM 12112 / NCTC 10651 / 9901</strain>
    </source>
</reference>
<name>D1AYQ6_STRM9</name>
<dbReference type="eggNOG" id="ENOG502ZA0R">
    <property type="taxonomic scope" value="Bacteria"/>
</dbReference>
<feature type="domain" description="DUF4300" evidence="1">
    <location>
        <begin position="27"/>
        <end position="278"/>
    </location>
</feature>